<dbReference type="EMBL" id="FPBV01000026">
    <property type="protein sequence ID" value="SFV05297.1"/>
    <property type="molecule type" value="Genomic_DNA"/>
</dbReference>
<dbReference type="AlphaFoldDB" id="A0A1I7L6E7"/>
<accession>A0A1I7L6E7</accession>
<dbReference type="SUPFAM" id="SSF52949">
    <property type="entry name" value="Macro domain-like"/>
    <property type="match status" value="1"/>
</dbReference>
<evidence type="ECO:0000259" key="2">
    <source>
        <dbReference type="PROSITE" id="PS51154"/>
    </source>
</evidence>
<dbReference type="RefSeq" id="WP_074955951.1">
    <property type="nucleotide sequence ID" value="NZ_FPBV01000026.1"/>
</dbReference>
<dbReference type="InterPro" id="IPR043472">
    <property type="entry name" value="Macro_dom-like"/>
</dbReference>
<organism evidence="3 4">
    <name type="scientific">Alicyclobacillus macrosporangiidus</name>
    <dbReference type="NCBI Taxonomy" id="392015"/>
    <lineage>
        <taxon>Bacteria</taxon>
        <taxon>Bacillati</taxon>
        <taxon>Bacillota</taxon>
        <taxon>Bacilli</taxon>
        <taxon>Bacillales</taxon>
        <taxon>Alicyclobacillaceae</taxon>
        <taxon>Alicyclobacillus</taxon>
    </lineage>
</organism>
<dbReference type="Proteomes" id="UP000183508">
    <property type="component" value="Unassembled WGS sequence"/>
</dbReference>
<evidence type="ECO:0000256" key="1">
    <source>
        <dbReference type="SAM" id="MobiDB-lite"/>
    </source>
</evidence>
<proteinExistence type="predicted"/>
<dbReference type="CDD" id="cd02908">
    <property type="entry name" value="Macro_OAADPr_deacetylase"/>
    <property type="match status" value="1"/>
</dbReference>
<evidence type="ECO:0000313" key="4">
    <source>
        <dbReference type="Proteomes" id="UP000183508"/>
    </source>
</evidence>
<protein>
    <submittedName>
        <fullName evidence="3">O-acetyl-ADP-ribose deacetylase (Regulator of RNase III), contains Macro domain</fullName>
    </submittedName>
</protein>
<keyword evidence="4" id="KW-1185">Reference proteome</keyword>
<feature type="domain" description="Macro" evidence="2">
    <location>
        <begin position="1"/>
        <end position="216"/>
    </location>
</feature>
<dbReference type="PANTHER" id="PTHR11106">
    <property type="entry name" value="GANGLIOSIDE INDUCED DIFFERENTIATION ASSOCIATED PROTEIN 2-RELATED"/>
    <property type="match status" value="1"/>
</dbReference>
<name>A0A1I7L6E7_9BACL</name>
<sequence>MQVQVGHGSITLVQGDITHQDVDAIVNAANKTLLGGGGVDGAIHQAAGPELLAECKRIRKEVLGGAYVETAQPVMTNGYRLKARHVIHVVGPICGIDPHPDRLLAAAYRNCLQLAAEAGLKSVAFPSISTGAFGCDVRWASRIALGTIVDFLRGVDATGADDKEAVERSEPAEKSGLRARDATASHHGPGGIAEVRMVLFTRADYDVYVEALEAVLAEG</sequence>
<dbReference type="SMART" id="SM00506">
    <property type="entry name" value="A1pp"/>
    <property type="match status" value="1"/>
</dbReference>
<dbReference type="STRING" id="392015.SAMN05421543_12624"/>
<dbReference type="InterPro" id="IPR002589">
    <property type="entry name" value="Macro_dom"/>
</dbReference>
<evidence type="ECO:0000313" key="3">
    <source>
        <dbReference type="EMBL" id="SFV05297.1"/>
    </source>
</evidence>
<dbReference type="Pfam" id="PF01661">
    <property type="entry name" value="Macro"/>
    <property type="match status" value="1"/>
</dbReference>
<feature type="compositionally biased region" description="Basic and acidic residues" evidence="1">
    <location>
        <begin position="162"/>
        <end position="184"/>
    </location>
</feature>
<dbReference type="Gene3D" id="3.40.220.10">
    <property type="entry name" value="Leucine Aminopeptidase, subunit E, domain 1"/>
    <property type="match status" value="1"/>
</dbReference>
<dbReference type="PROSITE" id="PS51154">
    <property type="entry name" value="MACRO"/>
    <property type="match status" value="1"/>
</dbReference>
<gene>
    <name evidence="3" type="ORF">SAMN05421543_12624</name>
</gene>
<dbReference type="PANTHER" id="PTHR11106:SF27">
    <property type="entry name" value="MACRO DOMAIN-CONTAINING PROTEIN"/>
    <property type="match status" value="1"/>
</dbReference>
<feature type="region of interest" description="Disordered" evidence="1">
    <location>
        <begin position="162"/>
        <end position="185"/>
    </location>
</feature>
<reference evidence="4" key="1">
    <citation type="submission" date="2016-10" db="EMBL/GenBank/DDBJ databases">
        <authorList>
            <person name="Varghese N."/>
        </authorList>
    </citation>
    <scope>NUCLEOTIDE SEQUENCE [LARGE SCALE GENOMIC DNA]</scope>
    <source>
        <strain evidence="4">DSM 17980</strain>
    </source>
</reference>
<dbReference type="OrthoDB" id="6194521at2"/>